<sequence>MNEEMFGGPQGGMSSGGLNMNSDLAKQMSLLSAAGRLRATSAGGQQQLPMRSGMAPPVPPNVPGPDKQRAHFLNMLTQVLAQRGIALPPFVTGQPNPAYNPDQGPLKGVQPASDNRIGALRLPGAVPGRAGDIDIFKLWSAVTGSGGMQRIQAGGQWDNVANHIGFQPSPQLPGQIAQLYFVVLGPLEEHMKRTAQAKQAQMLAQQQQQQQQQNLTPAQMHQQQGMGGIQNPAMVNPTLGGMQNSGLGMQNPMQNNMGGPGLGGIQNPALGATGLNVGGIQNPALGGMQNPTAALGGMQNPAATLGGMQNPTLGGIQNPTLGGVMQNNLTGGMQNNLTGLGGMQMTPAQMHQQQNQQPPLTPAQMHAMQNPATNGPTPGLGIGGLGGAGGSTMPPPAPVPVELGGKRKSEPDEDEKRAKLKVGDTASAAATTSRRTKIEYVPLRLDVETWGGRALDGMMAGIGAQGSMERNVKDISELGIIDITSIILSLRARTPRALGYALGALSILSSHIQQSFPLVRCEDLLDVLVELLESAALDGDGWMGGPLGSERQEVQARIKPEDYETKTQDDVPIWDEQDEEIPIRTHRELVRIAAEMGVGMRVRGRGWDGGNVGSAMKREQGDVKHEEDDIDLELDSIYGDVAPPSIARSDVIITIVRLLRNFSIGQENCQFMAREGSRVVDVLASIVGFREDKDREPDGFFSWDTGVDVSISPLSSSLALPQLLRVRKDVLHIIANLGLHVRLSPGPTPPRLFELMASFLLDPADTRAPVHLYQHLLPNRRFSLATEIALDALSRIGHADANRAAFQRTVSPVLLKAVFMALIKMLPAEPNDMILLIRSEPWMAYAERVALALYALSCSLPCSIRALIRTRHRQLGASVLRMMCRMAQYDPSPDKSSTPWAQRSPFMCLVRRVVEALRVIDEPEEEVQGWPVRGGKLEGGKASGWLAGVGAEDALVMMSIDGMDGVLFEDLEVLTRVGEVGA</sequence>
<gene>
    <name evidence="4" type="ORF">RDB_LOCUS184863</name>
</gene>
<dbReference type="AlphaFoldDB" id="A0A8H3DPM4"/>
<evidence type="ECO:0000259" key="3">
    <source>
        <dbReference type="PROSITE" id="PS51011"/>
    </source>
</evidence>
<comment type="caution">
    <text evidence="4">The sequence shown here is derived from an EMBL/GenBank/DDBJ whole genome shotgun (WGS) entry which is preliminary data.</text>
</comment>
<dbReference type="SUPFAM" id="SSF48371">
    <property type="entry name" value="ARM repeat"/>
    <property type="match status" value="1"/>
</dbReference>
<evidence type="ECO:0000313" key="5">
    <source>
        <dbReference type="Proteomes" id="UP000663853"/>
    </source>
</evidence>
<dbReference type="GO" id="GO:0003677">
    <property type="term" value="F:DNA binding"/>
    <property type="evidence" value="ECO:0007669"/>
    <property type="project" value="InterPro"/>
</dbReference>
<dbReference type="Pfam" id="PF01388">
    <property type="entry name" value="ARID"/>
    <property type="match status" value="1"/>
</dbReference>
<dbReference type="PROSITE" id="PS51011">
    <property type="entry name" value="ARID"/>
    <property type="match status" value="1"/>
</dbReference>
<dbReference type="SMART" id="SM01014">
    <property type="entry name" value="ARID"/>
    <property type="match status" value="1"/>
</dbReference>
<accession>A0A8H3DPM4</accession>
<feature type="compositionally biased region" description="Gly residues" evidence="2">
    <location>
        <begin position="378"/>
        <end position="390"/>
    </location>
</feature>
<dbReference type="SUPFAM" id="SSF46774">
    <property type="entry name" value="ARID-like"/>
    <property type="match status" value="1"/>
</dbReference>
<reference evidence="4" key="1">
    <citation type="submission" date="2021-01" db="EMBL/GenBank/DDBJ databases">
        <authorList>
            <person name="Kaushik A."/>
        </authorList>
    </citation>
    <scope>NUCLEOTIDE SEQUENCE</scope>
    <source>
        <strain evidence="4">AG6-10EEA</strain>
    </source>
</reference>
<feature type="region of interest" description="Disordered" evidence="2">
    <location>
        <begin position="208"/>
        <end position="239"/>
    </location>
</feature>
<name>A0A8H3DPM4_9AGAM</name>
<dbReference type="EMBL" id="CAJMXA010004238">
    <property type="protein sequence ID" value="CAE6537882.1"/>
    <property type="molecule type" value="Genomic_DNA"/>
</dbReference>
<proteinExistence type="predicted"/>
<feature type="domain" description="ARID" evidence="3">
    <location>
        <begin position="66"/>
        <end position="192"/>
    </location>
</feature>
<feature type="compositionally biased region" description="Low complexity" evidence="2">
    <location>
        <begin position="208"/>
        <end position="224"/>
    </location>
</feature>
<evidence type="ECO:0000256" key="1">
    <source>
        <dbReference type="ARBA" id="ARBA00022853"/>
    </source>
</evidence>
<feature type="region of interest" description="Disordered" evidence="2">
    <location>
        <begin position="351"/>
        <end position="431"/>
    </location>
</feature>
<dbReference type="InterPro" id="IPR016024">
    <property type="entry name" value="ARM-type_fold"/>
</dbReference>
<feature type="compositionally biased region" description="Basic and acidic residues" evidence="2">
    <location>
        <begin position="404"/>
        <end position="417"/>
    </location>
</feature>
<evidence type="ECO:0000256" key="2">
    <source>
        <dbReference type="SAM" id="MobiDB-lite"/>
    </source>
</evidence>
<dbReference type="Gene3D" id="1.10.150.60">
    <property type="entry name" value="ARID DNA-binding domain"/>
    <property type="match status" value="1"/>
</dbReference>
<keyword evidence="1" id="KW-0156">Chromatin regulator</keyword>
<dbReference type="Proteomes" id="UP000663853">
    <property type="component" value="Unassembled WGS sequence"/>
</dbReference>
<organism evidence="4 5">
    <name type="scientific">Rhizoctonia solani</name>
    <dbReference type="NCBI Taxonomy" id="456999"/>
    <lineage>
        <taxon>Eukaryota</taxon>
        <taxon>Fungi</taxon>
        <taxon>Dikarya</taxon>
        <taxon>Basidiomycota</taxon>
        <taxon>Agaricomycotina</taxon>
        <taxon>Agaricomycetes</taxon>
        <taxon>Cantharellales</taxon>
        <taxon>Ceratobasidiaceae</taxon>
        <taxon>Rhizoctonia</taxon>
    </lineage>
</organism>
<feature type="compositionally biased region" description="Low complexity" evidence="2">
    <location>
        <begin position="351"/>
        <end position="364"/>
    </location>
</feature>
<dbReference type="GO" id="GO:0006325">
    <property type="term" value="P:chromatin organization"/>
    <property type="evidence" value="ECO:0007669"/>
    <property type="project" value="UniProtKB-KW"/>
</dbReference>
<dbReference type="InterPro" id="IPR001606">
    <property type="entry name" value="ARID_dom"/>
</dbReference>
<protein>
    <recommendedName>
        <fullName evidence="3">ARID domain-containing protein</fullName>
    </recommendedName>
</protein>
<feature type="region of interest" description="Disordered" evidence="2">
    <location>
        <begin position="1"/>
        <end position="20"/>
    </location>
</feature>
<dbReference type="CDD" id="cd16100">
    <property type="entry name" value="ARID"/>
    <property type="match status" value="1"/>
</dbReference>
<evidence type="ECO:0000313" key="4">
    <source>
        <dbReference type="EMBL" id="CAE6537882.1"/>
    </source>
</evidence>
<dbReference type="InterPro" id="IPR036431">
    <property type="entry name" value="ARID_dom_sf"/>
</dbReference>